<sequence length="283" mass="32626">MKKYLYLLISLVVLSCSQDDFMENSEASINLSEVSTKNSDPVQLVKAWTVYSSYRGFQSYTRNFTVEVENLAYAKNVSIYHQKVDGSWDDIPLAYDQSIEDGQKELWTAAYTHGGFAIDRIYSDEFVVRYEVDGTVYWDNNNGSNYAMSRMEGWFFADPELNVNVDTNYTSLSYFPNGNTNSLNVTVDVRNLAPDKEVGVVYTLDNWQTQGYLPLTYRQFWSNGPLFTVQSPNNFGIERWQGYVALDPSINEVEYAVVYRVNGNEYWDNNYGNNYKVAINDYN</sequence>
<keyword evidence="3" id="KW-1185">Reference proteome</keyword>
<dbReference type="InterPro" id="IPR005036">
    <property type="entry name" value="CBM21_dom"/>
</dbReference>
<feature type="domain" description="CBM21" evidence="1">
    <location>
        <begin position="162"/>
        <end position="278"/>
    </location>
</feature>
<gene>
    <name evidence="2" type="ORF">GCM10009430_13190</name>
</gene>
<reference evidence="2 3" key="1">
    <citation type="journal article" date="2019" name="Int. J. Syst. Evol. Microbiol.">
        <title>The Global Catalogue of Microorganisms (GCM) 10K type strain sequencing project: providing services to taxonomists for standard genome sequencing and annotation.</title>
        <authorList>
            <consortium name="The Broad Institute Genomics Platform"/>
            <consortium name="The Broad Institute Genome Sequencing Center for Infectious Disease"/>
            <person name="Wu L."/>
            <person name="Ma J."/>
        </authorList>
    </citation>
    <scope>NUCLEOTIDE SEQUENCE [LARGE SCALE GENOMIC DNA]</scope>
    <source>
        <strain evidence="2 3">JCM 15974</strain>
    </source>
</reference>
<evidence type="ECO:0000313" key="3">
    <source>
        <dbReference type="Proteomes" id="UP001501758"/>
    </source>
</evidence>
<dbReference type="EMBL" id="BAAAGE010000001">
    <property type="protein sequence ID" value="GAA0716944.1"/>
    <property type="molecule type" value="Genomic_DNA"/>
</dbReference>
<dbReference type="PROSITE" id="PS51159">
    <property type="entry name" value="CBM21"/>
    <property type="match status" value="2"/>
</dbReference>
<dbReference type="InterPro" id="IPR050782">
    <property type="entry name" value="PP1_regulatory_subunit_3"/>
</dbReference>
<proteinExistence type="predicted"/>
<dbReference type="RefSeq" id="WP_343911565.1">
    <property type="nucleotide sequence ID" value="NZ_BAAAGE010000001.1"/>
</dbReference>
<organism evidence="2 3">
    <name type="scientific">Aquimarina litoralis</name>
    <dbReference type="NCBI Taxonomy" id="584605"/>
    <lineage>
        <taxon>Bacteria</taxon>
        <taxon>Pseudomonadati</taxon>
        <taxon>Bacteroidota</taxon>
        <taxon>Flavobacteriia</taxon>
        <taxon>Flavobacteriales</taxon>
        <taxon>Flavobacteriaceae</taxon>
        <taxon>Aquimarina</taxon>
    </lineage>
</organism>
<accession>A0ABN1ILS5</accession>
<feature type="domain" description="CBM21" evidence="1">
    <location>
        <begin position="34"/>
        <end position="149"/>
    </location>
</feature>
<comment type="caution">
    <text evidence="2">The sequence shown here is derived from an EMBL/GenBank/DDBJ whole genome shotgun (WGS) entry which is preliminary data.</text>
</comment>
<dbReference type="Proteomes" id="UP001501758">
    <property type="component" value="Unassembled WGS sequence"/>
</dbReference>
<evidence type="ECO:0000259" key="1">
    <source>
        <dbReference type="PROSITE" id="PS51159"/>
    </source>
</evidence>
<dbReference type="InterPro" id="IPR038175">
    <property type="entry name" value="CBM21_dom_sf"/>
</dbReference>
<dbReference type="Pfam" id="PF03370">
    <property type="entry name" value="CBM_21"/>
    <property type="match status" value="2"/>
</dbReference>
<protein>
    <recommendedName>
        <fullName evidence="1">CBM21 domain-containing protein</fullName>
    </recommendedName>
</protein>
<dbReference type="PROSITE" id="PS51257">
    <property type="entry name" value="PROKAR_LIPOPROTEIN"/>
    <property type="match status" value="1"/>
</dbReference>
<dbReference type="PANTHER" id="PTHR12307:SF36">
    <property type="entry name" value="GLYCOGEN-BINDING SUBUNIT 76A"/>
    <property type="match status" value="1"/>
</dbReference>
<evidence type="ECO:0000313" key="2">
    <source>
        <dbReference type="EMBL" id="GAA0716944.1"/>
    </source>
</evidence>
<dbReference type="PANTHER" id="PTHR12307">
    <property type="entry name" value="PROTEIN PHOSPHATASE 1 REGULATORY SUBUNIT"/>
    <property type="match status" value="1"/>
</dbReference>
<name>A0ABN1ILS5_9FLAO</name>
<dbReference type="Gene3D" id="2.60.40.2440">
    <property type="entry name" value="Carbohydrate binding type-21 domain"/>
    <property type="match status" value="2"/>
</dbReference>